<dbReference type="GO" id="GO:0008168">
    <property type="term" value="F:methyltransferase activity"/>
    <property type="evidence" value="ECO:0007669"/>
    <property type="project" value="UniProtKB-KW"/>
</dbReference>
<dbReference type="PANTHER" id="PTHR34203">
    <property type="entry name" value="METHYLTRANSFERASE, FKBM FAMILY PROTEIN"/>
    <property type="match status" value="1"/>
</dbReference>
<evidence type="ECO:0000313" key="2">
    <source>
        <dbReference type="EMBL" id="SHK78743.1"/>
    </source>
</evidence>
<name>A0A1M6VB64_9ACTN</name>
<protein>
    <submittedName>
        <fullName evidence="2">Methyltransferase, FkbM family</fullName>
    </submittedName>
</protein>
<gene>
    <name evidence="2" type="ORF">SAMN05421803_13336</name>
</gene>
<evidence type="ECO:0000256" key="1">
    <source>
        <dbReference type="SAM" id="MobiDB-lite"/>
    </source>
</evidence>
<keyword evidence="3" id="KW-1185">Reference proteome</keyword>
<dbReference type="AlphaFoldDB" id="A0A1M6VB64"/>
<dbReference type="EMBL" id="FQZK01000033">
    <property type="protein sequence ID" value="SHK78743.1"/>
    <property type="molecule type" value="Genomic_DNA"/>
</dbReference>
<dbReference type="STRING" id="758803.SAMN05421803_13336"/>
<keyword evidence="2" id="KW-0489">Methyltransferase</keyword>
<dbReference type="InterPro" id="IPR052514">
    <property type="entry name" value="SAM-dependent_MTase"/>
</dbReference>
<sequence>MSPGAGAGGVRSAGAFPALRTREPRPRVTAAGGTARGTRRAARGRPPGLRPRPLGENMVTDQLREIVRRYPLVRFAARRLRVRLPRSMGGLDADRVAPWIRAFTLALPEGGDGGPRELELHLPGYLTVPRRLAAHGLAGHGPDGLACFLAALDLPRPGAVLDVGSGVGVYAMLAAARSRRPVFAFEPTPEIAVAARSAAEATGLGFTVVEAALSNHNGSAYLRRARHNDMCNTIERPRRHDLSGTTVRAAALSRWCESAACSPAVVKIDTAGTEPDVVAGGLEVLRRFRPWLLVKVRPGRGLEERLMALLDPLEYTWYAVGGRPPYPAHREIAARESPAWERTWLFAPEPAGEDFWAAARTWRGALAACT</sequence>
<proteinExistence type="predicted"/>
<feature type="region of interest" description="Disordered" evidence="1">
    <location>
        <begin position="1"/>
        <end position="55"/>
    </location>
</feature>
<dbReference type="GO" id="GO:0032259">
    <property type="term" value="P:methylation"/>
    <property type="evidence" value="ECO:0007669"/>
    <property type="project" value="UniProtKB-KW"/>
</dbReference>
<dbReference type="InterPro" id="IPR029063">
    <property type="entry name" value="SAM-dependent_MTases_sf"/>
</dbReference>
<organism evidence="2 3">
    <name type="scientific">Nocardiopsis flavescens</name>
    <dbReference type="NCBI Taxonomy" id="758803"/>
    <lineage>
        <taxon>Bacteria</taxon>
        <taxon>Bacillati</taxon>
        <taxon>Actinomycetota</taxon>
        <taxon>Actinomycetes</taxon>
        <taxon>Streptosporangiales</taxon>
        <taxon>Nocardiopsidaceae</taxon>
        <taxon>Nocardiopsis</taxon>
    </lineage>
</organism>
<evidence type="ECO:0000313" key="3">
    <source>
        <dbReference type="Proteomes" id="UP000184452"/>
    </source>
</evidence>
<dbReference type="PANTHER" id="PTHR34203:SF15">
    <property type="entry name" value="SLL1173 PROTEIN"/>
    <property type="match status" value="1"/>
</dbReference>
<reference evidence="2 3" key="1">
    <citation type="submission" date="2016-11" db="EMBL/GenBank/DDBJ databases">
        <authorList>
            <person name="Jaros S."/>
            <person name="Januszkiewicz K."/>
            <person name="Wedrychowicz H."/>
        </authorList>
    </citation>
    <scope>NUCLEOTIDE SEQUENCE [LARGE SCALE GENOMIC DNA]</scope>
    <source>
        <strain evidence="2 3">CGMCC 4.5723</strain>
    </source>
</reference>
<dbReference type="Gene3D" id="3.40.50.150">
    <property type="entry name" value="Vaccinia Virus protein VP39"/>
    <property type="match status" value="1"/>
</dbReference>
<dbReference type="Proteomes" id="UP000184452">
    <property type="component" value="Unassembled WGS sequence"/>
</dbReference>
<feature type="compositionally biased region" description="Gly residues" evidence="1">
    <location>
        <begin position="1"/>
        <end position="11"/>
    </location>
</feature>
<dbReference type="NCBIfam" id="TIGR01444">
    <property type="entry name" value="fkbM_fam"/>
    <property type="match status" value="1"/>
</dbReference>
<keyword evidence="2" id="KW-0808">Transferase</keyword>
<dbReference type="InterPro" id="IPR006342">
    <property type="entry name" value="FkbM_mtfrase"/>
</dbReference>
<dbReference type="SUPFAM" id="SSF53335">
    <property type="entry name" value="S-adenosyl-L-methionine-dependent methyltransferases"/>
    <property type="match status" value="1"/>
</dbReference>
<accession>A0A1M6VB64</accession>